<name>A0A7D4I3T7_9BURK</name>
<evidence type="ECO:0000256" key="1">
    <source>
        <dbReference type="SAM" id="Phobius"/>
    </source>
</evidence>
<proteinExistence type="predicted"/>
<evidence type="ECO:0000313" key="2">
    <source>
        <dbReference type="EMBL" id="QKH38316.1"/>
    </source>
</evidence>
<feature type="transmembrane region" description="Helical" evidence="1">
    <location>
        <begin position="21"/>
        <end position="42"/>
    </location>
</feature>
<dbReference type="RefSeq" id="WP_173147532.1">
    <property type="nucleotide sequence ID" value="NZ_CP053985.1"/>
</dbReference>
<evidence type="ECO:0000313" key="3">
    <source>
        <dbReference type="Proteomes" id="UP000500970"/>
    </source>
</evidence>
<accession>A0A7D4I3T7</accession>
<sequence length="158" mass="17570">MVEVVAPKIADISSIKGVSALLALPMLCVAYFLQTGAAISWSDSIWFGLGEGLPPEAELRRLIAIFVLKSVWASFFGVVGYAVLTMVHIHVDFPVIQLTSVVLIAFALFGIFCSELFDQLKLIAPFWFYGLVVWGVFLSSMKEQLNAERRRIEEGKNR</sequence>
<keyword evidence="3" id="KW-1185">Reference proteome</keyword>
<protein>
    <submittedName>
        <fullName evidence="2">Uncharacterized protein</fullName>
    </submittedName>
</protein>
<dbReference type="Proteomes" id="UP000500970">
    <property type="component" value="Chromosome"/>
</dbReference>
<keyword evidence="1" id="KW-0472">Membrane</keyword>
<keyword evidence="1" id="KW-1133">Transmembrane helix</keyword>
<feature type="transmembrane region" description="Helical" evidence="1">
    <location>
        <begin position="123"/>
        <end position="141"/>
    </location>
</feature>
<keyword evidence="1" id="KW-0812">Transmembrane</keyword>
<feature type="transmembrane region" description="Helical" evidence="1">
    <location>
        <begin position="96"/>
        <end position="117"/>
    </location>
</feature>
<dbReference type="KEGG" id="apes:FOC84_26615"/>
<dbReference type="EMBL" id="CP053985">
    <property type="protein sequence ID" value="QKH38316.1"/>
    <property type="molecule type" value="Genomic_DNA"/>
</dbReference>
<dbReference type="AlphaFoldDB" id="A0A7D4I3T7"/>
<feature type="transmembrane region" description="Helical" evidence="1">
    <location>
        <begin position="62"/>
        <end position="84"/>
    </location>
</feature>
<gene>
    <name evidence="2" type="ORF">FOC84_26615</name>
</gene>
<organism evidence="2 3">
    <name type="scientific">Achromobacter pestifer</name>
    <dbReference type="NCBI Taxonomy" id="1353889"/>
    <lineage>
        <taxon>Bacteria</taxon>
        <taxon>Pseudomonadati</taxon>
        <taxon>Pseudomonadota</taxon>
        <taxon>Betaproteobacteria</taxon>
        <taxon>Burkholderiales</taxon>
        <taxon>Alcaligenaceae</taxon>
        <taxon>Achromobacter</taxon>
    </lineage>
</organism>
<reference evidence="2 3" key="1">
    <citation type="submission" date="2020-05" db="EMBL/GenBank/DDBJ databases">
        <title>FDA dAtabase for Regulatory Grade micrObial Sequences (FDA-ARGOS): Supporting development and validation of Infectious Disease Dx tests.</title>
        <authorList>
            <person name="Sproer C."/>
            <person name="Gronow S."/>
            <person name="Severitt S."/>
            <person name="Schroder I."/>
            <person name="Tallon L."/>
            <person name="Sadzewicz L."/>
            <person name="Zhao X."/>
            <person name="Vavikolanu K."/>
            <person name="Mehta A."/>
            <person name="Aluvathingal J."/>
            <person name="Nadendla S."/>
            <person name="Myers T."/>
            <person name="Yan Y."/>
            <person name="Sichtig H."/>
        </authorList>
    </citation>
    <scope>NUCLEOTIDE SEQUENCE [LARGE SCALE GENOMIC DNA]</scope>
    <source>
        <strain evidence="2 3">FDAARGOS_790</strain>
    </source>
</reference>